<evidence type="ECO:0000313" key="2">
    <source>
        <dbReference type="Proteomes" id="UP000014500"/>
    </source>
</evidence>
<accession>T1IXE6</accession>
<sequence>MQMRDVSHPAVVGSVFGRFRRVKPQLCDESQHSSVKLARSNVAFGTCVKLNHWICPLNTSGSKFYF</sequence>
<keyword evidence="2" id="KW-1185">Reference proteome</keyword>
<dbReference type="HOGENOM" id="CLU_2834391_0_0_1"/>
<reference evidence="1" key="2">
    <citation type="submission" date="2015-02" db="UniProtKB">
        <authorList>
            <consortium name="EnsemblMetazoa"/>
        </authorList>
    </citation>
    <scope>IDENTIFICATION</scope>
</reference>
<name>T1IXE6_STRMM</name>
<dbReference type="AlphaFoldDB" id="T1IXE6"/>
<dbReference type="Proteomes" id="UP000014500">
    <property type="component" value="Unassembled WGS sequence"/>
</dbReference>
<dbReference type="EnsemblMetazoa" id="SMAR005878-RA">
    <property type="protein sequence ID" value="SMAR005878-PA"/>
    <property type="gene ID" value="SMAR005878"/>
</dbReference>
<proteinExistence type="predicted"/>
<reference evidence="2" key="1">
    <citation type="submission" date="2011-05" db="EMBL/GenBank/DDBJ databases">
        <authorList>
            <person name="Richards S.R."/>
            <person name="Qu J."/>
            <person name="Jiang H."/>
            <person name="Jhangiani S.N."/>
            <person name="Agravi P."/>
            <person name="Goodspeed R."/>
            <person name="Gross S."/>
            <person name="Mandapat C."/>
            <person name="Jackson L."/>
            <person name="Mathew T."/>
            <person name="Pu L."/>
            <person name="Thornton R."/>
            <person name="Saada N."/>
            <person name="Wilczek-Boney K.B."/>
            <person name="Lee S."/>
            <person name="Kovar C."/>
            <person name="Wu Y."/>
            <person name="Scherer S.E."/>
            <person name="Worley K.C."/>
            <person name="Muzny D.M."/>
            <person name="Gibbs R."/>
        </authorList>
    </citation>
    <scope>NUCLEOTIDE SEQUENCE</scope>
    <source>
        <strain evidence="2">Brora</strain>
    </source>
</reference>
<protein>
    <submittedName>
        <fullName evidence="1">Uncharacterized protein</fullName>
    </submittedName>
</protein>
<evidence type="ECO:0000313" key="1">
    <source>
        <dbReference type="EnsemblMetazoa" id="SMAR005878-PA"/>
    </source>
</evidence>
<dbReference type="EMBL" id="JH431646">
    <property type="status" value="NOT_ANNOTATED_CDS"/>
    <property type="molecule type" value="Genomic_DNA"/>
</dbReference>
<organism evidence="1 2">
    <name type="scientific">Strigamia maritima</name>
    <name type="common">European centipede</name>
    <name type="synonym">Geophilus maritimus</name>
    <dbReference type="NCBI Taxonomy" id="126957"/>
    <lineage>
        <taxon>Eukaryota</taxon>
        <taxon>Metazoa</taxon>
        <taxon>Ecdysozoa</taxon>
        <taxon>Arthropoda</taxon>
        <taxon>Myriapoda</taxon>
        <taxon>Chilopoda</taxon>
        <taxon>Pleurostigmophora</taxon>
        <taxon>Geophilomorpha</taxon>
        <taxon>Linotaeniidae</taxon>
        <taxon>Strigamia</taxon>
    </lineage>
</organism>